<dbReference type="CDD" id="cd01300">
    <property type="entry name" value="YtcJ_like"/>
    <property type="match status" value="1"/>
</dbReference>
<proteinExistence type="predicted"/>
<dbReference type="PANTHER" id="PTHR22642:SF2">
    <property type="entry name" value="PROTEIN LONG AFTER FAR-RED 3"/>
    <property type="match status" value="1"/>
</dbReference>
<dbReference type="PANTHER" id="PTHR22642">
    <property type="entry name" value="IMIDAZOLONEPROPIONASE"/>
    <property type="match status" value="1"/>
</dbReference>
<feature type="domain" description="Amidohydrolase 3" evidence="1">
    <location>
        <begin position="88"/>
        <end position="570"/>
    </location>
</feature>
<dbReference type="RefSeq" id="WP_265267932.1">
    <property type="nucleotide sequence ID" value="NZ_JANFAV010000002.1"/>
</dbReference>
<dbReference type="EMBL" id="JANFAV010000002">
    <property type="protein sequence ID" value="MCW6533888.1"/>
    <property type="molecule type" value="Genomic_DNA"/>
</dbReference>
<sequence>MDSRLQQNRRGFIGLAASGAAGLIGGGWSSVATALTGADADLIVRNAKVYTVDDSHPTAQAFAVRNGRFIAIGSSEEIAGLAGRRTTVIDAKGMTVTPGFIDCHNHASGNSLLYDVLVGNPFEVEFVTIDSIIQKLRARAAETPGDSWIRGEFYDDTKIKDKRPLDIRDLDKVSTTRPVSVRHRGGHTMVYNSKAFELAGVTKDTPDMPSGTYDKFPDGTLNGRVTDRANAVFEKAGRTIDYSPDERDRRDREGAAHISQMFARYGLTGVCHQGGNLRAIQQIRAQDRLLHRVSYEPAADVVETMIAAGQMTGFGDEWIRLGATIEHTADGSFSERTMALSAPYPGSTTGYRGNVTETQDDLNAWCERMHRAGIQVNCHANGDVAIDHVLTAYERAQRLLPNRDTRWKITHCSLVNDDLLRRMKALGVSPALFNTYAYYNADKFHFYGKELMSHMMPYRSMLDMGIPACIGSDFPPGPFSPLMGIQGMVTRTGWNGETWGANQRINVAEAIRVSSLNGAYDTHEEHIKGSITPGKLADFVMLADDPHTIDPSRIKDIQIVRTVVGGRTVYQA</sequence>
<dbReference type="InterPro" id="IPR032466">
    <property type="entry name" value="Metal_Hydrolase"/>
</dbReference>
<accession>A0AA41Z6M0</accession>
<dbReference type="InterPro" id="IPR033932">
    <property type="entry name" value="YtcJ-like"/>
</dbReference>
<evidence type="ECO:0000313" key="3">
    <source>
        <dbReference type="Proteomes" id="UP001165565"/>
    </source>
</evidence>
<dbReference type="SUPFAM" id="SSF51338">
    <property type="entry name" value="Composite domain of metallo-dependent hydrolases"/>
    <property type="match status" value="1"/>
</dbReference>
<protein>
    <submittedName>
        <fullName evidence="2">Amidohydrolase</fullName>
    </submittedName>
</protein>
<dbReference type="SUPFAM" id="SSF51556">
    <property type="entry name" value="Metallo-dependent hydrolases"/>
    <property type="match status" value="1"/>
</dbReference>
<evidence type="ECO:0000259" key="1">
    <source>
        <dbReference type="Pfam" id="PF07969"/>
    </source>
</evidence>
<comment type="caution">
    <text evidence="2">The sequence shown here is derived from an EMBL/GenBank/DDBJ whole genome shotgun (WGS) entry which is preliminary data.</text>
</comment>
<name>A0AA41Z6M0_9SPHN</name>
<dbReference type="InterPro" id="IPR011059">
    <property type="entry name" value="Metal-dep_hydrolase_composite"/>
</dbReference>
<dbReference type="GO" id="GO:0016810">
    <property type="term" value="F:hydrolase activity, acting on carbon-nitrogen (but not peptide) bonds"/>
    <property type="evidence" value="ECO:0007669"/>
    <property type="project" value="InterPro"/>
</dbReference>
<dbReference type="Pfam" id="PF07969">
    <property type="entry name" value="Amidohydro_3"/>
    <property type="match status" value="1"/>
</dbReference>
<evidence type="ECO:0000313" key="2">
    <source>
        <dbReference type="EMBL" id="MCW6533888.1"/>
    </source>
</evidence>
<dbReference type="Gene3D" id="3.10.310.70">
    <property type="match status" value="1"/>
</dbReference>
<dbReference type="Gene3D" id="2.30.40.10">
    <property type="entry name" value="Urease, subunit C, domain 1"/>
    <property type="match status" value="1"/>
</dbReference>
<gene>
    <name evidence="2" type="ORF">NEE01_03740</name>
</gene>
<dbReference type="AlphaFoldDB" id="A0AA41Z6M0"/>
<dbReference type="InterPro" id="IPR006311">
    <property type="entry name" value="TAT_signal"/>
</dbReference>
<reference evidence="2" key="1">
    <citation type="submission" date="2022-06" db="EMBL/GenBank/DDBJ databases">
        <title>Sphingomonas sp. nov. isolated from rhizosphere soil of tomato.</title>
        <authorList>
            <person name="Dong H."/>
            <person name="Gao R."/>
        </authorList>
    </citation>
    <scope>NUCLEOTIDE SEQUENCE</scope>
    <source>
        <strain evidence="2">MMSM24</strain>
    </source>
</reference>
<dbReference type="Proteomes" id="UP001165565">
    <property type="component" value="Unassembled WGS sequence"/>
</dbReference>
<dbReference type="PROSITE" id="PS51318">
    <property type="entry name" value="TAT"/>
    <property type="match status" value="1"/>
</dbReference>
<dbReference type="Gene3D" id="3.20.20.140">
    <property type="entry name" value="Metal-dependent hydrolases"/>
    <property type="match status" value="1"/>
</dbReference>
<keyword evidence="3" id="KW-1185">Reference proteome</keyword>
<organism evidence="2 3">
    <name type="scientific">Sphingomonas lycopersici</name>
    <dbReference type="NCBI Taxonomy" id="2951807"/>
    <lineage>
        <taxon>Bacteria</taxon>
        <taxon>Pseudomonadati</taxon>
        <taxon>Pseudomonadota</taxon>
        <taxon>Alphaproteobacteria</taxon>
        <taxon>Sphingomonadales</taxon>
        <taxon>Sphingomonadaceae</taxon>
        <taxon>Sphingomonas</taxon>
    </lineage>
</organism>
<dbReference type="InterPro" id="IPR013108">
    <property type="entry name" value="Amidohydro_3"/>
</dbReference>